<evidence type="ECO:0000256" key="1">
    <source>
        <dbReference type="SAM" id="Phobius"/>
    </source>
</evidence>
<dbReference type="InParanoid" id="A0A1Y2CXL7"/>
<organism evidence="2 3">
    <name type="scientific">Leucosporidium creatinivorum</name>
    <dbReference type="NCBI Taxonomy" id="106004"/>
    <lineage>
        <taxon>Eukaryota</taxon>
        <taxon>Fungi</taxon>
        <taxon>Dikarya</taxon>
        <taxon>Basidiomycota</taxon>
        <taxon>Pucciniomycotina</taxon>
        <taxon>Microbotryomycetes</taxon>
        <taxon>Leucosporidiales</taxon>
        <taxon>Leucosporidium</taxon>
    </lineage>
</organism>
<reference evidence="2 3" key="1">
    <citation type="submission" date="2016-07" db="EMBL/GenBank/DDBJ databases">
        <title>Pervasive Adenine N6-methylation of Active Genes in Fungi.</title>
        <authorList>
            <consortium name="DOE Joint Genome Institute"/>
            <person name="Mondo S.J."/>
            <person name="Dannebaum R.O."/>
            <person name="Kuo R.C."/>
            <person name="Labutti K."/>
            <person name="Haridas S."/>
            <person name="Kuo A."/>
            <person name="Salamov A."/>
            <person name="Ahrendt S.R."/>
            <person name="Lipzen A."/>
            <person name="Sullivan W."/>
            <person name="Andreopoulos W.B."/>
            <person name="Clum A."/>
            <person name="Lindquist E."/>
            <person name="Daum C."/>
            <person name="Ramamoorthy G.K."/>
            <person name="Gryganskyi A."/>
            <person name="Culley D."/>
            <person name="Magnuson J.K."/>
            <person name="James T.Y."/>
            <person name="O'Malley M.A."/>
            <person name="Stajich J.E."/>
            <person name="Spatafora J.W."/>
            <person name="Visel A."/>
            <person name="Grigoriev I.V."/>
        </authorList>
    </citation>
    <scope>NUCLEOTIDE SEQUENCE [LARGE SCALE GENOMIC DNA]</scope>
    <source>
        <strain evidence="2 3">62-1032</strain>
    </source>
</reference>
<name>A0A1Y2CXL7_9BASI</name>
<keyword evidence="1" id="KW-0472">Membrane</keyword>
<keyword evidence="1" id="KW-0812">Transmembrane</keyword>
<comment type="caution">
    <text evidence="2">The sequence shown here is derived from an EMBL/GenBank/DDBJ whole genome shotgun (WGS) entry which is preliminary data.</text>
</comment>
<gene>
    <name evidence="2" type="ORF">BCR35DRAFT_310691</name>
</gene>
<dbReference type="OrthoDB" id="2527908at2759"/>
<accession>A0A1Y2CXL7</accession>
<evidence type="ECO:0000313" key="3">
    <source>
        <dbReference type="Proteomes" id="UP000193467"/>
    </source>
</evidence>
<evidence type="ECO:0000313" key="2">
    <source>
        <dbReference type="EMBL" id="ORY51773.1"/>
    </source>
</evidence>
<dbReference type="EMBL" id="MCGR01000107">
    <property type="protein sequence ID" value="ORY51773.1"/>
    <property type="molecule type" value="Genomic_DNA"/>
</dbReference>
<feature type="transmembrane region" description="Helical" evidence="1">
    <location>
        <begin position="227"/>
        <end position="251"/>
    </location>
</feature>
<keyword evidence="1" id="KW-1133">Transmembrane helix</keyword>
<keyword evidence="3" id="KW-1185">Reference proteome</keyword>
<sequence>MANNSITVPATSFYWQVATDGKDHYATERCSQPLSLATTNPQSSRNTTFPIYLTLFAVGRQPSTQLVLEEQLGFFSWNANLPVNTNFSIALTDSSVPPTSGGVVDGFYITDGGLNNCTDAASSSTPLEVLFSPQDKPCDEIDLSVSGGTAPYTAMLLSSMGGSGNLSDLPSDTATLRNTIPAGQTFHLAFADKNGLTSVVSDSMTSALNSPSCHKPTTPHRKPISTAVIIGATIAAVAAAIILALLAWWCFRRRAAKALERSRQREEAIKGEYRMDDGTAPLVEPFVIPRDPPPYASDLTRSTSFASTTLDFNAELADPNEFGFRTPTGDVPLTPVESYRPQL</sequence>
<dbReference type="Proteomes" id="UP000193467">
    <property type="component" value="Unassembled WGS sequence"/>
</dbReference>
<protein>
    <submittedName>
        <fullName evidence="2">Uncharacterized protein</fullName>
    </submittedName>
</protein>
<proteinExistence type="predicted"/>
<dbReference type="AlphaFoldDB" id="A0A1Y2CXL7"/>